<dbReference type="EMBL" id="PGGS01001011">
    <property type="protein sequence ID" value="PNH01117.1"/>
    <property type="molecule type" value="Genomic_DNA"/>
</dbReference>
<dbReference type="Proteomes" id="UP000236333">
    <property type="component" value="Unassembled WGS sequence"/>
</dbReference>
<gene>
    <name evidence="2" type="ORF">TSOC_013012</name>
</gene>
<dbReference type="OrthoDB" id="46304at2759"/>
<dbReference type="AlphaFoldDB" id="A0A2J7ZLH5"/>
<keyword evidence="3" id="KW-1185">Reference proteome</keyword>
<reference evidence="2 3" key="1">
    <citation type="journal article" date="2017" name="Mol. Biol. Evol.">
        <title>The 4-celled Tetrabaena socialis nuclear genome reveals the essential components for genetic control of cell number at the origin of multicellularity in the volvocine lineage.</title>
        <authorList>
            <person name="Featherston J."/>
            <person name="Arakaki Y."/>
            <person name="Hanschen E.R."/>
            <person name="Ferris P.J."/>
            <person name="Michod R.E."/>
            <person name="Olson B.J.S.C."/>
            <person name="Nozaki H."/>
            <person name="Durand P.M."/>
        </authorList>
    </citation>
    <scope>NUCLEOTIDE SEQUENCE [LARGE SCALE GENOMIC DNA]</scope>
    <source>
        <strain evidence="2 3">NIES-571</strain>
    </source>
</reference>
<evidence type="ECO:0000313" key="2">
    <source>
        <dbReference type="EMBL" id="PNH01117.1"/>
    </source>
</evidence>
<feature type="region of interest" description="Disordered" evidence="1">
    <location>
        <begin position="60"/>
        <end position="80"/>
    </location>
</feature>
<protein>
    <submittedName>
        <fullName evidence="2">Uncharacterized protein</fullName>
    </submittedName>
</protein>
<evidence type="ECO:0000256" key="1">
    <source>
        <dbReference type="SAM" id="MobiDB-lite"/>
    </source>
</evidence>
<proteinExistence type="predicted"/>
<organism evidence="2 3">
    <name type="scientific">Tetrabaena socialis</name>
    <dbReference type="NCBI Taxonomy" id="47790"/>
    <lineage>
        <taxon>Eukaryota</taxon>
        <taxon>Viridiplantae</taxon>
        <taxon>Chlorophyta</taxon>
        <taxon>core chlorophytes</taxon>
        <taxon>Chlorophyceae</taxon>
        <taxon>CS clade</taxon>
        <taxon>Chlamydomonadales</taxon>
        <taxon>Tetrabaenaceae</taxon>
        <taxon>Tetrabaena</taxon>
    </lineage>
</organism>
<comment type="caution">
    <text evidence="2">The sequence shown here is derived from an EMBL/GenBank/DDBJ whole genome shotgun (WGS) entry which is preliminary data.</text>
</comment>
<sequence length="80" mass="8569">MQSSNKGNANTQQPCAIGRYHITTFSKPLHPLAAAFFPFTRHFQKKFGTESARAVLAAVTSPSAPGQQAGRPSRERGGVV</sequence>
<accession>A0A2J7ZLH5</accession>
<name>A0A2J7ZLH5_9CHLO</name>
<evidence type="ECO:0000313" key="3">
    <source>
        <dbReference type="Proteomes" id="UP000236333"/>
    </source>
</evidence>